<organism evidence="2 3">
    <name type="scientific">Alicyclobacillus mengziensis</name>
    <dbReference type="NCBI Taxonomy" id="2931921"/>
    <lineage>
        <taxon>Bacteria</taxon>
        <taxon>Bacillati</taxon>
        <taxon>Bacillota</taxon>
        <taxon>Bacilli</taxon>
        <taxon>Bacillales</taxon>
        <taxon>Alicyclobacillaceae</taxon>
        <taxon>Alicyclobacillus</taxon>
    </lineage>
</organism>
<keyword evidence="1" id="KW-1133">Transmembrane helix</keyword>
<protein>
    <submittedName>
        <fullName evidence="2">Uncharacterized protein</fullName>
    </submittedName>
</protein>
<proteinExistence type="predicted"/>
<accession>A0A9X7W2P9</accession>
<evidence type="ECO:0000313" key="2">
    <source>
        <dbReference type="EMBL" id="QSO49417.1"/>
    </source>
</evidence>
<dbReference type="EMBL" id="CP071182">
    <property type="protein sequence ID" value="QSO49417.1"/>
    <property type="molecule type" value="Genomic_DNA"/>
</dbReference>
<keyword evidence="1" id="KW-0812">Transmembrane</keyword>
<dbReference type="Proteomes" id="UP000663505">
    <property type="component" value="Chromosome"/>
</dbReference>
<dbReference type="RefSeq" id="WP_206658728.1">
    <property type="nucleotide sequence ID" value="NZ_CP071182.1"/>
</dbReference>
<evidence type="ECO:0000256" key="1">
    <source>
        <dbReference type="SAM" id="Phobius"/>
    </source>
</evidence>
<sequence length="48" mass="5296">MRPHSDAIQVLVAIAAFVIIAMALAKVVHGVLGMARRRRETLQGRTRD</sequence>
<gene>
    <name evidence="2" type="ORF">JZ786_11120</name>
</gene>
<reference evidence="2 3" key="1">
    <citation type="submission" date="2021-02" db="EMBL/GenBank/DDBJ databases">
        <title>Alicyclobacillus curvatus sp. nov. and Alicyclobacillus mengziensis sp. nov., two acidophilic bacteria isolated from acid mine drainage.</title>
        <authorList>
            <person name="Huang Y."/>
        </authorList>
    </citation>
    <scope>NUCLEOTIDE SEQUENCE [LARGE SCALE GENOMIC DNA]</scope>
    <source>
        <strain evidence="2 3">S30H14</strain>
    </source>
</reference>
<keyword evidence="3" id="KW-1185">Reference proteome</keyword>
<dbReference type="KEGG" id="afx:JZ786_11120"/>
<keyword evidence="1" id="KW-0472">Membrane</keyword>
<evidence type="ECO:0000313" key="3">
    <source>
        <dbReference type="Proteomes" id="UP000663505"/>
    </source>
</evidence>
<dbReference type="AlphaFoldDB" id="A0A9X7W2P9"/>
<name>A0A9X7W2P9_9BACL</name>
<feature type="transmembrane region" description="Helical" evidence="1">
    <location>
        <begin position="12"/>
        <end position="35"/>
    </location>
</feature>